<reference evidence="1" key="1">
    <citation type="submission" date="2021-01" db="EMBL/GenBank/DDBJ databases">
        <authorList>
            <person name="Corre E."/>
            <person name="Pelletier E."/>
            <person name="Niang G."/>
            <person name="Scheremetjew M."/>
            <person name="Finn R."/>
            <person name="Kale V."/>
            <person name="Holt S."/>
            <person name="Cochrane G."/>
            <person name="Meng A."/>
            <person name="Brown T."/>
            <person name="Cohen L."/>
        </authorList>
    </citation>
    <scope>NUCLEOTIDE SEQUENCE</scope>
    <source>
        <strain evidence="1">UTEX LB 2760</strain>
    </source>
</reference>
<dbReference type="EMBL" id="HBEK01023370">
    <property type="protein sequence ID" value="CAD8402829.1"/>
    <property type="molecule type" value="Transcribed_RNA"/>
</dbReference>
<sequence>MCEGFVGSVPLGASSTRNRAEGVCSALHTYKYWAGTAPVRRVPRGRNARKNIQDAHDFKTYMYLRRRLSVWSETFRDRHGRIPTLTDVKLANIEGLEDMFLQYINVRDRLWTD</sequence>
<protein>
    <submittedName>
        <fullName evidence="1">Uncharacterized protein</fullName>
    </submittedName>
</protein>
<proteinExistence type="predicted"/>
<name>A0A7S0BUF4_9RHOD</name>
<gene>
    <name evidence="1" type="ORF">RMAR0315_LOCUS12834</name>
</gene>
<dbReference type="Gene3D" id="1.10.10.1460">
    <property type="match status" value="1"/>
</dbReference>
<dbReference type="AlphaFoldDB" id="A0A7S0BUF4"/>
<organism evidence="1">
    <name type="scientific">Rhodosorus marinus</name>
    <dbReference type="NCBI Taxonomy" id="101924"/>
    <lineage>
        <taxon>Eukaryota</taxon>
        <taxon>Rhodophyta</taxon>
        <taxon>Stylonematophyceae</taxon>
        <taxon>Stylonematales</taxon>
        <taxon>Stylonemataceae</taxon>
        <taxon>Rhodosorus</taxon>
    </lineage>
</organism>
<accession>A0A7S0BUF4</accession>
<evidence type="ECO:0000313" key="1">
    <source>
        <dbReference type="EMBL" id="CAD8402829.1"/>
    </source>
</evidence>